<dbReference type="AlphaFoldDB" id="K9EX59"/>
<dbReference type="eggNOG" id="ENOG50346YS">
    <property type="taxonomic scope" value="Bacteria"/>
</dbReference>
<accession>K9EX59</accession>
<evidence type="ECO:0000313" key="2">
    <source>
        <dbReference type="Proteomes" id="UP000009888"/>
    </source>
</evidence>
<protein>
    <recommendedName>
        <fullName evidence="3">DegT/DnrJ/EryC1/StrS aminotransferase family protein</fullName>
    </recommendedName>
</protein>
<gene>
    <name evidence="1" type="ORF">HMPREF9233_00344</name>
</gene>
<sequence>MCDLENRVASAPAREVGGEFAQPLAEDFLIPSPRRVPRAPGTATAHYTASGRQALSLIARALRDLGVRRVGMPNYFCWTMAEPLELEGLGIDYLKVGEDLLPEPAHVAAYGRGSSQPSAVLVATTFGNQPGEDLLRALEAFTARGGYVIGDLTHDVPSYWQLPEARPYFDEPHSPRLLDRQLPAARPRWANFALASLRKWVPIPDGAWALGENLPASGARGAIDETASSLAWRRIQTGENNAAEDAVDAAISPVSISTRAAGILCRVAWEGIARARRANARTLARCLAEAGVTGGARAGGAPAGGSQAESSARSKIPRIISTGCYALALSWPEGAASAAAASAALAEEGIYTPAYWPPLTASPAWPGVLALPIDQRYGAADMAVVARAVAKVRASLPSRRHSRED</sequence>
<comment type="caution">
    <text evidence="1">The sequence shown here is derived from an EMBL/GenBank/DDBJ whole genome shotgun (WGS) entry which is preliminary data.</text>
</comment>
<dbReference type="SUPFAM" id="SSF53383">
    <property type="entry name" value="PLP-dependent transferases"/>
    <property type="match status" value="1"/>
</dbReference>
<dbReference type="InterPro" id="IPR015421">
    <property type="entry name" value="PyrdxlP-dep_Trfase_major"/>
</dbReference>
<proteinExistence type="predicted"/>
<dbReference type="PATRIC" id="fig|883066.3.peg.357"/>
<dbReference type="STRING" id="202789.GCA_001457435_01794"/>
<reference evidence="1 2" key="1">
    <citation type="submission" date="2012-09" db="EMBL/GenBank/DDBJ databases">
        <title>The Genome Sequence of Actinobaculum massiliae ACS-171-V-COL2.</title>
        <authorList>
            <consortium name="The Broad Institute Genome Sequencing Platform"/>
            <person name="Earl A."/>
            <person name="Ward D."/>
            <person name="Feldgarden M."/>
            <person name="Gevers D."/>
            <person name="Saerens B."/>
            <person name="Vaneechoutte M."/>
            <person name="Walker B."/>
            <person name="Young S.K."/>
            <person name="Zeng Q."/>
            <person name="Gargeya S."/>
            <person name="Fitzgerald M."/>
            <person name="Haas B."/>
            <person name="Abouelleil A."/>
            <person name="Alvarado L."/>
            <person name="Arachchi H.M."/>
            <person name="Berlin A."/>
            <person name="Chapman S.B."/>
            <person name="Goldberg J."/>
            <person name="Griggs A."/>
            <person name="Gujja S."/>
            <person name="Hansen M."/>
            <person name="Howarth C."/>
            <person name="Imamovic A."/>
            <person name="Larimer J."/>
            <person name="McCowen C."/>
            <person name="Montmayeur A."/>
            <person name="Murphy C."/>
            <person name="Neiman D."/>
            <person name="Pearson M."/>
            <person name="Priest M."/>
            <person name="Roberts A."/>
            <person name="Saif S."/>
            <person name="Shea T."/>
            <person name="Sisk P."/>
            <person name="Sykes S."/>
            <person name="Wortman J."/>
            <person name="Nusbaum C."/>
            <person name="Birren B."/>
        </authorList>
    </citation>
    <scope>NUCLEOTIDE SEQUENCE [LARGE SCALE GENOMIC DNA]</scope>
    <source>
        <strain evidence="2">ACS-171-V-Col2</strain>
    </source>
</reference>
<dbReference type="InterPro" id="IPR015424">
    <property type="entry name" value="PyrdxlP-dep_Trfase"/>
</dbReference>
<evidence type="ECO:0008006" key="3">
    <source>
        <dbReference type="Google" id="ProtNLM"/>
    </source>
</evidence>
<dbReference type="EMBL" id="AGWL01000002">
    <property type="protein sequence ID" value="EKU95557.1"/>
    <property type="molecule type" value="Genomic_DNA"/>
</dbReference>
<dbReference type="HOGENOM" id="CLU_063187_0_0_11"/>
<dbReference type="Gene3D" id="3.40.640.10">
    <property type="entry name" value="Type I PLP-dependent aspartate aminotransferase-like (Major domain)"/>
    <property type="match status" value="1"/>
</dbReference>
<name>K9EX59_9ACTO</name>
<dbReference type="RefSeq" id="WP_007000562.1">
    <property type="nucleotide sequence ID" value="NZ_JH992955.1"/>
</dbReference>
<organism evidence="1 2">
    <name type="scientific">Actinobaculum massiliense ACS-171-V-Col2</name>
    <dbReference type="NCBI Taxonomy" id="883066"/>
    <lineage>
        <taxon>Bacteria</taxon>
        <taxon>Bacillati</taxon>
        <taxon>Actinomycetota</taxon>
        <taxon>Actinomycetes</taxon>
        <taxon>Actinomycetales</taxon>
        <taxon>Actinomycetaceae</taxon>
        <taxon>Actinobaculum</taxon>
    </lineage>
</organism>
<dbReference type="Proteomes" id="UP000009888">
    <property type="component" value="Unassembled WGS sequence"/>
</dbReference>
<keyword evidence="2" id="KW-1185">Reference proteome</keyword>
<evidence type="ECO:0000313" key="1">
    <source>
        <dbReference type="EMBL" id="EKU95557.1"/>
    </source>
</evidence>